<gene>
    <name evidence="2" type="ORF">DesfrDRAFT_0448</name>
</gene>
<dbReference type="AlphaFoldDB" id="E1JS49"/>
<comment type="caution">
    <text evidence="2">The sequence shown here is derived from an EMBL/GenBank/DDBJ whole genome shotgun (WGS) entry which is preliminary data.</text>
</comment>
<proteinExistence type="predicted"/>
<evidence type="ECO:0000256" key="1">
    <source>
        <dbReference type="SAM" id="MobiDB-lite"/>
    </source>
</evidence>
<organism evidence="2 3">
    <name type="scientific">Solidesulfovibrio fructosivorans JJ]</name>
    <dbReference type="NCBI Taxonomy" id="596151"/>
    <lineage>
        <taxon>Bacteria</taxon>
        <taxon>Pseudomonadati</taxon>
        <taxon>Thermodesulfobacteriota</taxon>
        <taxon>Desulfovibrionia</taxon>
        <taxon>Desulfovibrionales</taxon>
        <taxon>Desulfovibrionaceae</taxon>
        <taxon>Solidesulfovibrio</taxon>
    </lineage>
</organism>
<name>E1JS49_SOLFR</name>
<reference evidence="2 3" key="1">
    <citation type="submission" date="2010-08" db="EMBL/GenBank/DDBJ databases">
        <title>The draft genome of Desulfovibrio fructosovorans JJ.</title>
        <authorList>
            <consortium name="US DOE Joint Genome Institute (JGI-PGF)"/>
            <person name="Lucas S."/>
            <person name="Copeland A."/>
            <person name="Lapidus A."/>
            <person name="Cheng J.-F."/>
            <person name="Bruce D."/>
            <person name="Goodwin L."/>
            <person name="Pitluck S."/>
            <person name="Land M.L."/>
            <person name="Hauser L."/>
            <person name="Chang Y.-J."/>
            <person name="Jeffries C."/>
            <person name="Wall J.D."/>
            <person name="Stahl D.A."/>
            <person name="Arkin A.P."/>
            <person name="Dehal P."/>
            <person name="Stolyar S.M."/>
            <person name="Hazen T.C."/>
            <person name="Woyke T.J."/>
        </authorList>
    </citation>
    <scope>NUCLEOTIDE SEQUENCE [LARGE SCALE GENOMIC DNA]</scope>
    <source>
        <strain evidence="2 3">JJ</strain>
    </source>
</reference>
<sequence>MLTPLPEIPEAPDAGATERPVPPLLPRPLQDLSDAEPSSAGPAPKQSSRHNPFAGVRVRLVLPGRRHVLS</sequence>
<protein>
    <submittedName>
        <fullName evidence="2">Uncharacterized protein</fullName>
    </submittedName>
</protein>
<feature type="region of interest" description="Disordered" evidence="1">
    <location>
        <begin position="1"/>
        <end position="70"/>
    </location>
</feature>
<dbReference type="STRING" id="596151.DesfrDRAFT_0448"/>
<keyword evidence="3" id="KW-1185">Reference proteome</keyword>
<evidence type="ECO:0000313" key="3">
    <source>
        <dbReference type="Proteomes" id="UP000006250"/>
    </source>
</evidence>
<dbReference type="EMBL" id="AECZ01000002">
    <property type="protein sequence ID" value="EFL52818.1"/>
    <property type="molecule type" value="Genomic_DNA"/>
</dbReference>
<dbReference type="Proteomes" id="UP000006250">
    <property type="component" value="Unassembled WGS sequence"/>
</dbReference>
<accession>E1JS49</accession>
<evidence type="ECO:0000313" key="2">
    <source>
        <dbReference type="EMBL" id="EFL52818.1"/>
    </source>
</evidence>